<dbReference type="PROSITE" id="PS01066">
    <property type="entry name" value="UPP_SYNTHASE"/>
    <property type="match status" value="1"/>
</dbReference>
<keyword evidence="2 5" id="KW-0479">Metal-binding</keyword>
<dbReference type="HAMAP" id="MF_01139">
    <property type="entry name" value="ISPT"/>
    <property type="match status" value="1"/>
</dbReference>
<dbReference type="OrthoDB" id="4191603at2"/>
<dbReference type="AlphaFoldDB" id="A0A540WD75"/>
<evidence type="ECO:0000256" key="4">
    <source>
        <dbReference type="ARBA" id="ARBA00038453"/>
    </source>
</evidence>
<dbReference type="PANTHER" id="PTHR10291:SF43">
    <property type="entry name" value="DEHYDRODOLICHYL DIPHOSPHATE SYNTHASE COMPLEX SUBUNIT DHDDS"/>
    <property type="match status" value="1"/>
</dbReference>
<feature type="active site" evidence="5">
    <location>
        <position position="38"/>
    </location>
</feature>
<protein>
    <recommendedName>
        <fullName evidence="5">Isoprenyl transferase</fullName>
        <ecNumber evidence="5">2.5.1.-</ecNumber>
    </recommendedName>
</protein>
<dbReference type="InterPro" id="IPR001441">
    <property type="entry name" value="UPP_synth-like"/>
</dbReference>
<dbReference type="Proteomes" id="UP000319103">
    <property type="component" value="Unassembled WGS sequence"/>
</dbReference>
<keyword evidence="1 5" id="KW-0808">Transferase</keyword>
<feature type="active site" description="Proton acceptor" evidence="5">
    <location>
        <position position="87"/>
    </location>
</feature>
<dbReference type="GO" id="GO:0000287">
    <property type="term" value="F:magnesium ion binding"/>
    <property type="evidence" value="ECO:0007669"/>
    <property type="project" value="UniProtKB-UniRule"/>
</dbReference>
<comment type="similarity">
    <text evidence="4">Belongs to the UPP synthase family. Z-FPP synthase subfamily.</text>
</comment>
<dbReference type="NCBIfam" id="TIGR00055">
    <property type="entry name" value="uppS"/>
    <property type="match status" value="1"/>
</dbReference>
<proteinExistence type="inferred from homology"/>
<dbReference type="GO" id="GO:0016094">
    <property type="term" value="P:polyprenol biosynthetic process"/>
    <property type="evidence" value="ECO:0007669"/>
    <property type="project" value="TreeGrafter"/>
</dbReference>
<dbReference type="InterPro" id="IPR036424">
    <property type="entry name" value="UPP_synth-like_sf"/>
</dbReference>
<gene>
    <name evidence="6" type="ORF">E6W39_37820</name>
</gene>
<feature type="binding site" evidence="5">
    <location>
        <begin position="84"/>
        <end position="86"/>
    </location>
    <ligand>
        <name>substrate</name>
    </ligand>
</feature>
<evidence type="ECO:0000256" key="5">
    <source>
        <dbReference type="HAMAP-Rule" id="MF_01139"/>
    </source>
</evidence>
<keyword evidence="3 5" id="KW-0460">Magnesium</keyword>
<comment type="function">
    <text evidence="5">Catalyzes the condensation of isopentenyl diphosphate (IPP) with allylic pyrophosphates generating different type of terpenoids.</text>
</comment>
<dbReference type="CDD" id="cd00475">
    <property type="entry name" value="Cis_IPPS"/>
    <property type="match status" value="1"/>
</dbReference>
<dbReference type="GO" id="GO:0033850">
    <property type="term" value="F:Z-farnesyl diphosphate synthase activity"/>
    <property type="evidence" value="ECO:0007669"/>
    <property type="project" value="TreeGrafter"/>
</dbReference>
<comment type="subunit">
    <text evidence="5">Homodimer.</text>
</comment>
<feature type="binding site" evidence="5">
    <location>
        <position position="38"/>
    </location>
    <ligand>
        <name>Mg(2+)</name>
        <dbReference type="ChEBI" id="CHEBI:18420"/>
    </ligand>
</feature>
<dbReference type="NCBIfam" id="NF011403">
    <property type="entry name" value="PRK14828.1"/>
    <property type="match status" value="1"/>
</dbReference>
<keyword evidence="7" id="KW-1185">Reference proteome</keyword>
<feature type="binding site" evidence="5">
    <location>
        <position position="43"/>
    </location>
    <ligand>
        <name>substrate</name>
    </ligand>
</feature>
<dbReference type="SUPFAM" id="SSF64005">
    <property type="entry name" value="Undecaprenyl diphosphate synthase"/>
    <property type="match status" value="1"/>
</dbReference>
<sequence length="261" mass="29021">MKLLPFWVRRPMEALYERRLAATLVGLPAPKHVGIMLDGNRRWARQAGHEDVREGYRVGGAKVPGFLEWCTAAGIEHVTLFMLSDDNLDRPAEQLVPLIGIIEQTVREISAGGLPWEVQVIGALDLLPGDTARTLKEAAAATSGRGGMRVDVAVGYGGRREIADAVRAAFETHMALGGDPADLVAEFEVDHISRHLYSSTGHDKVDLVIRTSGELRLSGFLLWQSAYAEMHFVDAFWPAFRRVDFLRALRSYANRERRYGK</sequence>
<evidence type="ECO:0000313" key="6">
    <source>
        <dbReference type="EMBL" id="TQF06902.1"/>
    </source>
</evidence>
<organism evidence="6 7">
    <name type="scientific">Kitasatospora acidiphila</name>
    <dbReference type="NCBI Taxonomy" id="2567942"/>
    <lineage>
        <taxon>Bacteria</taxon>
        <taxon>Bacillati</taxon>
        <taxon>Actinomycetota</taxon>
        <taxon>Actinomycetes</taxon>
        <taxon>Kitasatosporales</taxon>
        <taxon>Streptomycetaceae</taxon>
        <taxon>Kitasatospora</taxon>
    </lineage>
</organism>
<feature type="binding site" evidence="5">
    <location>
        <position position="90"/>
    </location>
    <ligand>
        <name>substrate</name>
    </ligand>
</feature>
<dbReference type="RefSeq" id="WP_141637308.1">
    <property type="nucleotide sequence ID" value="NZ_VIGB01000003.1"/>
</dbReference>
<comment type="caution">
    <text evidence="6">The sequence shown here is derived from an EMBL/GenBank/DDBJ whole genome shotgun (WGS) entry which is preliminary data.</text>
</comment>
<dbReference type="EC" id="2.5.1.-" evidence="5"/>
<dbReference type="GO" id="GO:0045547">
    <property type="term" value="F:ditrans,polycis-polyprenyl diphosphate synthase [(2E,6E)-farnesyl diphosphate specific] activity"/>
    <property type="evidence" value="ECO:0007669"/>
    <property type="project" value="TreeGrafter"/>
</dbReference>
<feature type="binding site" evidence="5">
    <location>
        <begin position="39"/>
        <end position="42"/>
    </location>
    <ligand>
        <name>substrate</name>
    </ligand>
</feature>
<dbReference type="Gene3D" id="3.40.1180.10">
    <property type="entry name" value="Decaprenyl diphosphate synthase-like"/>
    <property type="match status" value="1"/>
</dbReference>
<name>A0A540WD75_9ACTN</name>
<dbReference type="GO" id="GO:0005886">
    <property type="term" value="C:plasma membrane"/>
    <property type="evidence" value="ECO:0007669"/>
    <property type="project" value="TreeGrafter"/>
</dbReference>
<dbReference type="EMBL" id="VIGB01000003">
    <property type="protein sequence ID" value="TQF06902.1"/>
    <property type="molecule type" value="Genomic_DNA"/>
</dbReference>
<evidence type="ECO:0000256" key="1">
    <source>
        <dbReference type="ARBA" id="ARBA00022679"/>
    </source>
</evidence>
<feature type="binding site" evidence="5">
    <location>
        <begin position="216"/>
        <end position="218"/>
    </location>
    <ligand>
        <name>substrate</name>
    </ligand>
</feature>
<dbReference type="Pfam" id="PF01255">
    <property type="entry name" value="Prenyltransf"/>
    <property type="match status" value="1"/>
</dbReference>
<reference evidence="6 7" key="1">
    <citation type="submission" date="2019-06" db="EMBL/GenBank/DDBJ databases">
        <title>Description of Kitasatospora acidophila sp. nov. isolated from pine grove soil, and reclassification of Streptomyces novaecaesareae to Kitasatospora novaeceasareae comb. nov.</title>
        <authorList>
            <person name="Kim M.J."/>
        </authorList>
    </citation>
    <scope>NUCLEOTIDE SEQUENCE [LARGE SCALE GENOMIC DNA]</scope>
    <source>
        <strain evidence="6 7">MMS16-CNU292</strain>
    </source>
</reference>
<comment type="cofactor">
    <cofactor evidence="5">
        <name>Mg(2+)</name>
        <dbReference type="ChEBI" id="CHEBI:18420"/>
    </cofactor>
    <text evidence="5">Binds 2 magnesium ions per subunit.</text>
</comment>
<feature type="binding site" evidence="5">
    <location>
        <position position="210"/>
    </location>
    <ligand>
        <name>substrate</name>
    </ligand>
</feature>
<evidence type="ECO:0000256" key="3">
    <source>
        <dbReference type="ARBA" id="ARBA00022842"/>
    </source>
</evidence>
<evidence type="ECO:0000256" key="2">
    <source>
        <dbReference type="ARBA" id="ARBA00022723"/>
    </source>
</evidence>
<accession>A0A540WD75</accession>
<feature type="binding site" evidence="5">
    <location>
        <position position="229"/>
    </location>
    <ligand>
        <name>Mg(2+)</name>
        <dbReference type="ChEBI" id="CHEBI:18420"/>
    </ligand>
</feature>
<comment type="caution">
    <text evidence="5">Lacks conserved residue(s) required for the propagation of feature annotation.</text>
</comment>
<dbReference type="PANTHER" id="PTHR10291">
    <property type="entry name" value="DEHYDRODOLICHYL DIPHOSPHATE SYNTHASE FAMILY MEMBER"/>
    <property type="match status" value="1"/>
</dbReference>
<dbReference type="InterPro" id="IPR018520">
    <property type="entry name" value="UPP_synth-like_CS"/>
</dbReference>
<evidence type="ECO:0000313" key="7">
    <source>
        <dbReference type="Proteomes" id="UP000319103"/>
    </source>
</evidence>